<name>A0A7T3V4D4_9SPIR</name>
<dbReference type="Proteomes" id="UP000595224">
    <property type="component" value="Chromosome"/>
</dbReference>
<evidence type="ECO:0008006" key="4">
    <source>
        <dbReference type="Google" id="ProtNLM"/>
    </source>
</evidence>
<proteinExistence type="predicted"/>
<sequence>MNENEKQQRLIALASCDGRCEVCGKQLSQNGWQGAHRIANTKPNRTKWGAWIIDHPMNIAIVCSLGCNQLCNIGNNPGKCLRLVKEIVEKEIKKF</sequence>
<gene>
    <name evidence="2" type="ORF">IWA51_01645</name>
    <name evidence="1" type="ORF">IWA51_07135</name>
</gene>
<organism evidence="1 3">
    <name type="scientific">Treponema peruense</name>
    <dbReference type="NCBI Taxonomy" id="2787628"/>
    <lineage>
        <taxon>Bacteria</taxon>
        <taxon>Pseudomonadati</taxon>
        <taxon>Spirochaetota</taxon>
        <taxon>Spirochaetia</taxon>
        <taxon>Spirochaetales</taxon>
        <taxon>Treponemataceae</taxon>
        <taxon>Treponema</taxon>
    </lineage>
</organism>
<dbReference type="SUPFAM" id="SSF75712">
    <property type="entry name" value="Rad50 coiled-coil Zn hook"/>
    <property type="match status" value="1"/>
</dbReference>
<keyword evidence="3" id="KW-1185">Reference proteome</keyword>
<protein>
    <recommendedName>
        <fullName evidence="4">HNH endonuclease</fullName>
    </recommendedName>
</protein>
<dbReference type="EMBL" id="CP064936">
    <property type="protein sequence ID" value="QQA00054.1"/>
    <property type="molecule type" value="Genomic_DNA"/>
</dbReference>
<dbReference type="KEGG" id="tper:IWA51_01645"/>
<reference evidence="1 3" key="1">
    <citation type="submission" date="2020-11" db="EMBL/GenBank/DDBJ databases">
        <title>Treponema Peruensis nv. sp., first commensal Treponema isolated from human feces.</title>
        <authorList>
            <person name="Belkhou C."/>
            <person name="Raes J."/>
        </authorList>
    </citation>
    <scope>NUCLEOTIDE SEQUENCE [LARGE SCALE GENOMIC DNA]</scope>
    <source>
        <strain evidence="1 3">RCC2812</strain>
    </source>
</reference>
<evidence type="ECO:0000313" key="3">
    <source>
        <dbReference type="Proteomes" id="UP000595224"/>
    </source>
</evidence>
<dbReference type="EMBL" id="CP064936">
    <property type="protein sequence ID" value="QQA01349.1"/>
    <property type="molecule type" value="Genomic_DNA"/>
</dbReference>
<dbReference type="AlphaFoldDB" id="A0A7T3V4D4"/>
<dbReference type="RefSeq" id="WP_198441929.1">
    <property type="nucleotide sequence ID" value="NZ_CBCSHE010000029.1"/>
</dbReference>
<evidence type="ECO:0000313" key="1">
    <source>
        <dbReference type="EMBL" id="QQA00054.1"/>
    </source>
</evidence>
<evidence type="ECO:0000313" key="2">
    <source>
        <dbReference type="EMBL" id="QQA01349.1"/>
    </source>
</evidence>
<accession>A0A7T3V4D4</accession>
<dbReference type="KEGG" id="tper:IWA51_07135"/>